<name>A0A4Y2UTJ4_ARAVE</name>
<proteinExistence type="predicted"/>
<feature type="region of interest" description="Disordered" evidence="1">
    <location>
        <begin position="1"/>
        <end position="47"/>
    </location>
</feature>
<keyword evidence="3" id="KW-1185">Reference proteome</keyword>
<comment type="caution">
    <text evidence="2">The sequence shown here is derived from an EMBL/GenBank/DDBJ whole genome shotgun (WGS) entry which is preliminary data.</text>
</comment>
<feature type="compositionally biased region" description="Basic and acidic residues" evidence="1">
    <location>
        <begin position="8"/>
        <end position="18"/>
    </location>
</feature>
<reference evidence="2 3" key="1">
    <citation type="journal article" date="2019" name="Sci. Rep.">
        <title>Orb-weaving spider Araneus ventricosus genome elucidates the spidroin gene catalogue.</title>
        <authorList>
            <person name="Kono N."/>
            <person name="Nakamura H."/>
            <person name="Ohtoshi R."/>
            <person name="Moran D.A.P."/>
            <person name="Shinohara A."/>
            <person name="Yoshida Y."/>
            <person name="Fujiwara M."/>
            <person name="Mori M."/>
            <person name="Tomita M."/>
            <person name="Arakawa K."/>
        </authorList>
    </citation>
    <scope>NUCLEOTIDE SEQUENCE [LARGE SCALE GENOMIC DNA]</scope>
</reference>
<accession>A0A4Y2UTJ4</accession>
<evidence type="ECO:0000313" key="3">
    <source>
        <dbReference type="Proteomes" id="UP000499080"/>
    </source>
</evidence>
<evidence type="ECO:0000256" key="1">
    <source>
        <dbReference type="SAM" id="MobiDB-lite"/>
    </source>
</evidence>
<organism evidence="2 3">
    <name type="scientific">Araneus ventricosus</name>
    <name type="common">Orbweaver spider</name>
    <name type="synonym">Epeira ventricosa</name>
    <dbReference type="NCBI Taxonomy" id="182803"/>
    <lineage>
        <taxon>Eukaryota</taxon>
        <taxon>Metazoa</taxon>
        <taxon>Ecdysozoa</taxon>
        <taxon>Arthropoda</taxon>
        <taxon>Chelicerata</taxon>
        <taxon>Arachnida</taxon>
        <taxon>Araneae</taxon>
        <taxon>Araneomorphae</taxon>
        <taxon>Entelegynae</taxon>
        <taxon>Araneoidea</taxon>
        <taxon>Araneidae</taxon>
        <taxon>Araneus</taxon>
    </lineage>
</organism>
<evidence type="ECO:0000313" key="2">
    <source>
        <dbReference type="EMBL" id="GBO14880.1"/>
    </source>
</evidence>
<gene>
    <name evidence="2" type="ORF">AVEN_268792_1</name>
</gene>
<protein>
    <submittedName>
        <fullName evidence="2">Uncharacterized protein</fullName>
    </submittedName>
</protein>
<dbReference type="AlphaFoldDB" id="A0A4Y2UTJ4"/>
<dbReference type="EMBL" id="BGPR01038983">
    <property type="protein sequence ID" value="GBO14880.1"/>
    <property type="molecule type" value="Genomic_DNA"/>
</dbReference>
<sequence>MGGVNKRTRQDVIDDGNEKMPTTGADVIDDEGAKNEAAGADVIDEEKTASTITDADISCSHDTCQIPRENLNLEPTVYLTPTNWIREDVIFFSEHGPFPAYRKSFHLSDSGHCSCGGTGTELHYATECALTVSWQMRRPAPN</sequence>
<dbReference type="Proteomes" id="UP000499080">
    <property type="component" value="Unassembled WGS sequence"/>
</dbReference>